<proteinExistence type="predicted"/>
<dbReference type="EMBL" id="WJKJ01000234">
    <property type="protein sequence ID" value="MBD3364927.1"/>
    <property type="molecule type" value="Genomic_DNA"/>
</dbReference>
<dbReference type="Gene3D" id="3.90.1150.10">
    <property type="entry name" value="Aspartate Aminotransferase, domain 1"/>
    <property type="match status" value="1"/>
</dbReference>
<dbReference type="Proteomes" id="UP000630660">
    <property type="component" value="Unassembled WGS sequence"/>
</dbReference>
<evidence type="ECO:0008006" key="3">
    <source>
        <dbReference type="Google" id="ProtNLM"/>
    </source>
</evidence>
<accession>A0A9D5K9K1</accession>
<evidence type="ECO:0000313" key="1">
    <source>
        <dbReference type="EMBL" id="MBD3364927.1"/>
    </source>
</evidence>
<dbReference type="SUPFAM" id="SSF53383">
    <property type="entry name" value="PLP-dependent transferases"/>
    <property type="match status" value="1"/>
</dbReference>
<evidence type="ECO:0000313" key="2">
    <source>
        <dbReference type="Proteomes" id="UP000630660"/>
    </source>
</evidence>
<dbReference type="Gene3D" id="3.40.640.10">
    <property type="entry name" value="Type I PLP-dependent aspartate aminotransferase-like (Major domain)"/>
    <property type="match status" value="1"/>
</dbReference>
<dbReference type="AlphaFoldDB" id="A0A9D5K9K1"/>
<feature type="non-terminal residue" evidence="1">
    <location>
        <position position="80"/>
    </location>
</feature>
<dbReference type="InterPro" id="IPR015422">
    <property type="entry name" value="PyrdxlP-dep_Trfase_small"/>
</dbReference>
<dbReference type="InterPro" id="IPR015421">
    <property type="entry name" value="PyrdxlP-dep_Trfase_major"/>
</dbReference>
<organism evidence="1 2">
    <name type="scientific">candidate division WOR-3 bacterium</name>
    <dbReference type="NCBI Taxonomy" id="2052148"/>
    <lineage>
        <taxon>Bacteria</taxon>
        <taxon>Bacteria division WOR-3</taxon>
    </lineage>
</organism>
<reference evidence="1" key="1">
    <citation type="submission" date="2019-11" db="EMBL/GenBank/DDBJ databases">
        <title>Microbial mats filling the niche in hypersaline microbial mats.</title>
        <authorList>
            <person name="Wong H.L."/>
            <person name="Macleod F.I."/>
            <person name="White R.A. III"/>
            <person name="Burns B.P."/>
        </authorList>
    </citation>
    <scope>NUCLEOTIDE SEQUENCE</scope>
    <source>
        <strain evidence="1">Bin_327</strain>
    </source>
</reference>
<comment type="caution">
    <text evidence="1">The sequence shown here is derived from an EMBL/GenBank/DDBJ whole genome shotgun (WGS) entry which is preliminary data.</text>
</comment>
<name>A0A9D5K9K1_UNCW3</name>
<dbReference type="InterPro" id="IPR015424">
    <property type="entry name" value="PyrdxlP-dep_Trfase"/>
</dbReference>
<sequence length="80" mass="9142">MDRANLFPDLGEVIYLNHASSGPLPFPAREHMKTLIDDLRFGDLHWDFWLERLSEFRNHASRLLGCEPSEIASTNNTTTG</sequence>
<gene>
    <name evidence="1" type="ORF">GF359_06905</name>
</gene>
<protein>
    <recommendedName>
        <fullName evidence="3">Aminotransferase</fullName>
    </recommendedName>
</protein>